<dbReference type="Pfam" id="PF01145">
    <property type="entry name" value="Band_7"/>
    <property type="match status" value="1"/>
</dbReference>
<reference evidence="4" key="1">
    <citation type="submission" date="2015-08" db="EMBL/GenBank/DDBJ databases">
        <title>Genome sequence of the strict anaerobe Clostridium homopropionicum LuHBu1 (DSM 5847T).</title>
        <authorList>
            <person name="Poehlein A."/>
            <person name="Beck M."/>
            <person name="Schiel-Bengelsdorf B."/>
            <person name="Bengelsdorf F.R."/>
            <person name="Daniel R."/>
            <person name="Duerre P."/>
        </authorList>
    </citation>
    <scope>NUCLEOTIDE SEQUENCE [LARGE SCALE GENOMIC DNA]</scope>
    <source>
        <strain evidence="4">DSM 5847</strain>
    </source>
</reference>
<evidence type="ECO:0000256" key="1">
    <source>
        <dbReference type="ARBA" id="ARBA00008164"/>
    </source>
</evidence>
<name>A0A0L6ZE88_9CLOT</name>
<accession>A0A0L6ZE88</accession>
<dbReference type="AlphaFoldDB" id="A0A0L6ZE88"/>
<dbReference type="STRING" id="36844.SAMN04488501_107162"/>
<dbReference type="RefSeq" id="WP_161803188.1">
    <property type="nucleotide sequence ID" value="NZ_LHUR01000010.1"/>
</dbReference>
<dbReference type="EMBL" id="LHUR01000010">
    <property type="protein sequence ID" value="KOA21286.1"/>
    <property type="molecule type" value="Genomic_DNA"/>
</dbReference>
<dbReference type="CDD" id="cd08829">
    <property type="entry name" value="SPFH_paraslipin"/>
    <property type="match status" value="1"/>
</dbReference>
<dbReference type="PATRIC" id="fig|1121318.3.peg.421"/>
<dbReference type="SUPFAM" id="SSF117892">
    <property type="entry name" value="Band 7/SPFH domain"/>
    <property type="match status" value="1"/>
</dbReference>
<dbReference type="InterPro" id="IPR001972">
    <property type="entry name" value="Stomatin_HflK_fam"/>
</dbReference>
<dbReference type="GO" id="GO:0006508">
    <property type="term" value="P:proteolysis"/>
    <property type="evidence" value="ECO:0007669"/>
    <property type="project" value="UniProtKB-KW"/>
</dbReference>
<protein>
    <submittedName>
        <fullName evidence="3">Modulator of FtsH protease HflK</fullName>
    </submittedName>
</protein>
<sequence length="315" mass="35112">MPSIISIIGIILLIIVLAAVLSSIKVVNTGNVYIVERFGQYHRTLEPGWHFTIPFADFVRRKISTKQQILDIEPQSVITKDNVKISIDNVIFYKILNSKDAVYNIEDYTSGIVYSTITNMRNIVGDMTLDEVLSGRDKINLKLLQIIDEITDAYGIKILSVEIKNIMPPNEIQMAMEKQMKAERDKRATILQAEGQKQSEIERAEGEKRAVILQAEAEKEANIRRAEGLRESQLLEAEGKARAIEIIANAEAEAINRVNKAILESGTNETVIALKQVEALIEMAKSPANKLILPNETVSSLGSIAAIAEMLKKEK</sequence>
<feature type="domain" description="Band 7" evidence="2">
    <location>
        <begin position="22"/>
        <end position="180"/>
    </location>
</feature>
<dbReference type="Gene3D" id="3.30.479.30">
    <property type="entry name" value="Band 7 domain"/>
    <property type="match status" value="1"/>
</dbReference>
<comment type="similarity">
    <text evidence="1">Belongs to the band 7/mec-2 family.</text>
</comment>
<evidence type="ECO:0000313" key="3">
    <source>
        <dbReference type="EMBL" id="KOA21286.1"/>
    </source>
</evidence>
<dbReference type="FunFam" id="3.30.479.30:FF:000004">
    <property type="entry name" value="Putative membrane protease family, stomatin"/>
    <property type="match status" value="1"/>
</dbReference>
<dbReference type="GO" id="GO:0005886">
    <property type="term" value="C:plasma membrane"/>
    <property type="evidence" value="ECO:0007669"/>
    <property type="project" value="UniProtKB-ARBA"/>
</dbReference>
<dbReference type="PRINTS" id="PR00721">
    <property type="entry name" value="STOMATIN"/>
</dbReference>
<evidence type="ECO:0000313" key="4">
    <source>
        <dbReference type="Proteomes" id="UP000037043"/>
    </source>
</evidence>
<dbReference type="Proteomes" id="UP000037043">
    <property type="component" value="Unassembled WGS sequence"/>
</dbReference>
<keyword evidence="4" id="KW-1185">Reference proteome</keyword>
<dbReference type="PANTHER" id="PTHR43327:SF10">
    <property type="entry name" value="STOMATIN-LIKE PROTEIN 2, MITOCHONDRIAL"/>
    <property type="match status" value="1"/>
</dbReference>
<keyword evidence="3" id="KW-0378">Hydrolase</keyword>
<organism evidence="3 4">
    <name type="scientific">Clostridium homopropionicum DSM 5847</name>
    <dbReference type="NCBI Taxonomy" id="1121318"/>
    <lineage>
        <taxon>Bacteria</taxon>
        <taxon>Bacillati</taxon>
        <taxon>Bacillota</taxon>
        <taxon>Clostridia</taxon>
        <taxon>Eubacteriales</taxon>
        <taxon>Clostridiaceae</taxon>
        <taxon>Clostridium</taxon>
    </lineage>
</organism>
<dbReference type="InterPro" id="IPR036013">
    <property type="entry name" value="Band_7/SPFH_dom_sf"/>
</dbReference>
<dbReference type="PANTHER" id="PTHR43327">
    <property type="entry name" value="STOMATIN-LIKE PROTEIN 2, MITOCHONDRIAL"/>
    <property type="match status" value="1"/>
</dbReference>
<keyword evidence="3" id="KW-0645">Protease</keyword>
<dbReference type="SMART" id="SM00244">
    <property type="entry name" value="PHB"/>
    <property type="match status" value="1"/>
</dbReference>
<comment type="caution">
    <text evidence="3">The sequence shown here is derived from an EMBL/GenBank/DDBJ whole genome shotgun (WGS) entry which is preliminary data.</text>
</comment>
<gene>
    <name evidence="3" type="primary">hflK</name>
    <name evidence="3" type="ORF">CLHOM_04160</name>
</gene>
<proteinExistence type="inferred from homology"/>
<dbReference type="InterPro" id="IPR050710">
    <property type="entry name" value="Band7/mec-2_domain"/>
</dbReference>
<dbReference type="GO" id="GO:0008233">
    <property type="term" value="F:peptidase activity"/>
    <property type="evidence" value="ECO:0007669"/>
    <property type="project" value="UniProtKB-KW"/>
</dbReference>
<evidence type="ECO:0000259" key="2">
    <source>
        <dbReference type="SMART" id="SM00244"/>
    </source>
</evidence>
<dbReference type="InterPro" id="IPR001107">
    <property type="entry name" value="Band_7"/>
</dbReference>
<dbReference type="GO" id="GO:0098552">
    <property type="term" value="C:side of membrane"/>
    <property type="evidence" value="ECO:0007669"/>
    <property type="project" value="UniProtKB-ARBA"/>
</dbReference>